<evidence type="ECO:0000313" key="1">
    <source>
        <dbReference type="EMBL" id="KQC29229.1"/>
    </source>
</evidence>
<reference evidence="1 2" key="1">
    <citation type="submission" date="2015-04" db="EMBL/GenBank/DDBJ databases">
        <title>Complete genome of flavobacterium.</title>
        <authorList>
            <person name="Kwon Y.M."/>
            <person name="Kim S.-J."/>
        </authorList>
    </citation>
    <scope>NUCLEOTIDE SEQUENCE [LARGE SCALE GENOMIC DNA]</scope>
    <source>
        <strain evidence="1 2">DK169</strain>
    </source>
</reference>
<keyword evidence="2" id="KW-1185">Reference proteome</keyword>
<evidence type="ECO:0000313" key="2">
    <source>
        <dbReference type="Proteomes" id="UP000050827"/>
    </source>
</evidence>
<dbReference type="STRING" id="346185.AAY42_04425"/>
<dbReference type="RefSeq" id="WP_055392787.1">
    <property type="nucleotide sequence ID" value="NZ_LCTZ01000002.1"/>
</dbReference>
<sequence>MSNLQDLAKRKPYMQKKKAVIMIMHVFAGLYCIGQQDSQYTQYMYNTQVINPAYAGSRETLSLGMLARSQWVGLEGSPRTLTFTANAPIGLYNSMGLGLSIVHDEIGPAVESNITVDYSYTIDVSQTGKLSFGLKGGVDLLDVNFNKLSVFDPNDPNFQNNIDQKLQPQVGAGLYFKTERFYAGMSVPNFLNSKHFDESGFQNGDTNSIAVERLHYFLILGHVFDLNRNLKFKPATLVKTVSGAPLQLDLSANFMFKEKFVFGASYRWDASISAMLGFQFSNSIFAGLAYDYQSTDIEAYSDGSYEVFLRFDIFHKSDRIMIPRFF</sequence>
<gene>
    <name evidence="1" type="ORF">AAY42_04425</name>
</gene>
<dbReference type="NCBIfam" id="TIGR03519">
    <property type="entry name" value="T9SS_PorP_fam"/>
    <property type="match status" value="1"/>
</dbReference>
<organism evidence="1 2">
    <name type="scientific">Flagellimonas eckloniae</name>
    <dbReference type="NCBI Taxonomy" id="346185"/>
    <lineage>
        <taxon>Bacteria</taxon>
        <taxon>Pseudomonadati</taxon>
        <taxon>Bacteroidota</taxon>
        <taxon>Flavobacteriia</taxon>
        <taxon>Flavobacteriales</taxon>
        <taxon>Flavobacteriaceae</taxon>
        <taxon>Flagellimonas</taxon>
    </lineage>
</organism>
<comment type="caution">
    <text evidence="1">The sequence shown here is derived from an EMBL/GenBank/DDBJ whole genome shotgun (WGS) entry which is preliminary data.</text>
</comment>
<dbReference type="PATRIC" id="fig|1547436.3.peg.928"/>
<protein>
    <submittedName>
        <fullName evidence="1">Membrane protein</fullName>
    </submittedName>
</protein>
<dbReference type="Pfam" id="PF11751">
    <property type="entry name" value="PorP_SprF"/>
    <property type="match status" value="1"/>
</dbReference>
<name>A0A0Q0WUU8_9FLAO</name>
<proteinExistence type="predicted"/>
<accession>A0A0Q0WUU8</accession>
<dbReference type="AlphaFoldDB" id="A0A0Q0WUU8"/>
<dbReference type="Proteomes" id="UP000050827">
    <property type="component" value="Unassembled WGS sequence"/>
</dbReference>
<dbReference type="EMBL" id="LCTZ01000002">
    <property type="protein sequence ID" value="KQC29229.1"/>
    <property type="molecule type" value="Genomic_DNA"/>
</dbReference>
<dbReference type="InterPro" id="IPR019861">
    <property type="entry name" value="PorP/SprF_Bacteroidetes"/>
</dbReference>